<dbReference type="EMBL" id="MN448285">
    <property type="protein sequence ID" value="QFG74280.1"/>
    <property type="molecule type" value="Genomic_DNA"/>
</dbReference>
<protein>
    <recommendedName>
        <fullName evidence="3">RING-type domain-containing protein</fullName>
    </recommendedName>
</protein>
<name>A0A5J6VK16_9VIRU</name>
<dbReference type="Gene3D" id="3.30.40.10">
    <property type="entry name" value="Zinc/RING finger domain, C3HC4 (zinc finger)"/>
    <property type="match status" value="1"/>
</dbReference>
<dbReference type="InterPro" id="IPR013083">
    <property type="entry name" value="Znf_RING/FYVE/PHD"/>
</dbReference>
<reference evidence="4" key="1">
    <citation type="journal article" date="2019" name="Philos. Trans. R. Soc. Lond., B, Biol. Sci.">
        <title>Targeted metagenomic recovery of four divergent viruses reveals shared and distinctive characteristics of giant viruses of marine eukaryotes.</title>
        <authorList>
            <person name="Needham D.M."/>
            <person name="Poirier C."/>
            <person name="Hehenberger E."/>
            <person name="Jimenez V."/>
            <person name="Swalwell J.E."/>
            <person name="Santoro A.E."/>
            <person name="Worden A.Z."/>
        </authorList>
    </citation>
    <scope>NUCLEOTIDE SEQUENCE</scope>
    <source>
        <strain evidence="4">MPacV-611</strain>
    </source>
</reference>
<feature type="domain" description="RING-type" evidence="3">
    <location>
        <begin position="4"/>
        <end position="48"/>
    </location>
</feature>
<dbReference type="SUPFAM" id="SSF57850">
    <property type="entry name" value="RING/U-box"/>
    <property type="match status" value="1"/>
</dbReference>
<feature type="region of interest" description="Disordered" evidence="2">
    <location>
        <begin position="84"/>
        <end position="106"/>
    </location>
</feature>
<evidence type="ECO:0000313" key="4">
    <source>
        <dbReference type="EMBL" id="QFG74280.1"/>
    </source>
</evidence>
<dbReference type="GO" id="GO:0008270">
    <property type="term" value="F:zinc ion binding"/>
    <property type="evidence" value="ECO:0007669"/>
    <property type="project" value="UniProtKB-KW"/>
</dbReference>
<organism evidence="4">
    <name type="scientific">Megaviridae environmental sample</name>
    <dbReference type="NCBI Taxonomy" id="1737588"/>
    <lineage>
        <taxon>Viruses</taxon>
        <taxon>Varidnaviria</taxon>
        <taxon>Bamfordvirae</taxon>
        <taxon>Nucleocytoviricota</taxon>
        <taxon>Megaviricetes</taxon>
        <taxon>Imitervirales</taxon>
        <taxon>Mimiviridae</taxon>
        <taxon>environmental samples</taxon>
    </lineage>
</organism>
<dbReference type="InterPro" id="IPR001841">
    <property type="entry name" value="Znf_RING"/>
</dbReference>
<dbReference type="Pfam" id="PF13920">
    <property type="entry name" value="zf-C3HC4_3"/>
    <property type="match status" value="1"/>
</dbReference>
<keyword evidence="1" id="KW-0863">Zinc-finger</keyword>
<accession>A0A5J6VK16</accession>
<dbReference type="SMART" id="SM00184">
    <property type="entry name" value="RING"/>
    <property type="match status" value="1"/>
</dbReference>
<sequence length="128" mass="16156">MEECYICYNNVKLDESKWKILQCNHKMCKKCFDYLDNNIKKNTCPFCRQPYKKTDITNNQLQLIINIEVEFEFEFEFNSRLERNRQRRRRRNLTSEEIKSRRKDIKKRCQKKWRNKDARLRKLKWYNF</sequence>
<keyword evidence="1" id="KW-0862">Zinc</keyword>
<evidence type="ECO:0000256" key="2">
    <source>
        <dbReference type="SAM" id="MobiDB-lite"/>
    </source>
</evidence>
<evidence type="ECO:0000259" key="3">
    <source>
        <dbReference type="PROSITE" id="PS50089"/>
    </source>
</evidence>
<proteinExistence type="predicted"/>
<dbReference type="PROSITE" id="PS50089">
    <property type="entry name" value="ZF_RING_2"/>
    <property type="match status" value="1"/>
</dbReference>
<evidence type="ECO:0000256" key="1">
    <source>
        <dbReference type="PROSITE-ProRule" id="PRU00175"/>
    </source>
</evidence>
<keyword evidence="1" id="KW-0479">Metal-binding</keyword>